<name>A0A9N9D0E8_9GLOM</name>
<accession>A0A9N9D0E8</accession>
<protein>
    <submittedName>
        <fullName evidence="2">10687_t:CDS:1</fullName>
    </submittedName>
</protein>
<evidence type="ECO:0000313" key="2">
    <source>
        <dbReference type="EMBL" id="CAG8618107.1"/>
    </source>
</evidence>
<feature type="compositionally biased region" description="Polar residues" evidence="1">
    <location>
        <begin position="1"/>
        <end position="33"/>
    </location>
</feature>
<gene>
    <name evidence="2" type="ORF">PBRASI_LOCUS8546</name>
</gene>
<comment type="caution">
    <text evidence="2">The sequence shown here is derived from an EMBL/GenBank/DDBJ whole genome shotgun (WGS) entry which is preliminary data.</text>
</comment>
<organism evidence="2 3">
    <name type="scientific">Paraglomus brasilianum</name>
    <dbReference type="NCBI Taxonomy" id="144538"/>
    <lineage>
        <taxon>Eukaryota</taxon>
        <taxon>Fungi</taxon>
        <taxon>Fungi incertae sedis</taxon>
        <taxon>Mucoromycota</taxon>
        <taxon>Glomeromycotina</taxon>
        <taxon>Glomeromycetes</taxon>
        <taxon>Paraglomerales</taxon>
        <taxon>Paraglomeraceae</taxon>
        <taxon>Paraglomus</taxon>
    </lineage>
</organism>
<sequence length="69" mass="7638">MNCDNSAAASTQFPLTKQEQEETLWSSPSTPSDISLPHTPITKTEEDYSVYHVPKGYDVVLVPKLADQT</sequence>
<evidence type="ECO:0000256" key="1">
    <source>
        <dbReference type="SAM" id="MobiDB-lite"/>
    </source>
</evidence>
<proteinExistence type="predicted"/>
<keyword evidence="3" id="KW-1185">Reference proteome</keyword>
<feature type="region of interest" description="Disordered" evidence="1">
    <location>
        <begin position="1"/>
        <end position="40"/>
    </location>
</feature>
<feature type="non-terminal residue" evidence="2">
    <location>
        <position position="69"/>
    </location>
</feature>
<dbReference type="Proteomes" id="UP000789739">
    <property type="component" value="Unassembled WGS sequence"/>
</dbReference>
<dbReference type="AlphaFoldDB" id="A0A9N9D0E8"/>
<evidence type="ECO:0000313" key="3">
    <source>
        <dbReference type="Proteomes" id="UP000789739"/>
    </source>
</evidence>
<reference evidence="2" key="1">
    <citation type="submission" date="2021-06" db="EMBL/GenBank/DDBJ databases">
        <authorList>
            <person name="Kallberg Y."/>
            <person name="Tangrot J."/>
            <person name="Rosling A."/>
        </authorList>
    </citation>
    <scope>NUCLEOTIDE SEQUENCE</scope>
    <source>
        <strain evidence="2">BR232B</strain>
    </source>
</reference>
<dbReference type="EMBL" id="CAJVPI010001555">
    <property type="protein sequence ID" value="CAG8618107.1"/>
    <property type="molecule type" value="Genomic_DNA"/>
</dbReference>